<dbReference type="PANTHER" id="PTHR47683:SF2">
    <property type="entry name" value="RNA-BINDING S4 DOMAIN-CONTAINING PROTEIN"/>
    <property type="match status" value="1"/>
</dbReference>
<evidence type="ECO:0000256" key="2">
    <source>
        <dbReference type="ARBA" id="ARBA00023235"/>
    </source>
</evidence>
<dbReference type="SUPFAM" id="SSF55120">
    <property type="entry name" value="Pseudouridine synthase"/>
    <property type="match status" value="1"/>
</dbReference>
<dbReference type="PROSITE" id="PS50889">
    <property type="entry name" value="S4"/>
    <property type="match status" value="1"/>
</dbReference>
<dbReference type="GO" id="GO:0000455">
    <property type="term" value="P:enzyme-directed rRNA pseudouridine synthesis"/>
    <property type="evidence" value="ECO:0007669"/>
    <property type="project" value="UniProtKB-ARBA"/>
</dbReference>
<feature type="domain" description="RNA-binding S4" evidence="5">
    <location>
        <begin position="4"/>
        <end position="66"/>
    </location>
</feature>
<evidence type="ECO:0000259" key="5">
    <source>
        <dbReference type="SMART" id="SM00363"/>
    </source>
</evidence>
<dbReference type="SMART" id="SM00363">
    <property type="entry name" value="S4"/>
    <property type="match status" value="1"/>
</dbReference>
<dbReference type="InterPro" id="IPR050343">
    <property type="entry name" value="RsuA_PseudoU_synthase"/>
</dbReference>
<keyword evidence="2 4" id="KW-0413">Isomerase</keyword>
<dbReference type="FunFam" id="3.10.290.10:FF:000003">
    <property type="entry name" value="Pseudouridine synthase"/>
    <property type="match status" value="1"/>
</dbReference>
<dbReference type="InterPro" id="IPR020094">
    <property type="entry name" value="TruA/RsuA/RluB/E/F_N"/>
</dbReference>
<evidence type="ECO:0000256" key="4">
    <source>
        <dbReference type="RuleBase" id="RU003887"/>
    </source>
</evidence>
<sequence>MEKMRLNRFLSLAGIDSRRKADEIIAQGRVYVNGSIVKEAGTIIDPNTDVVKIGNKRMTAKKFEYLIINKPRGIISSRKLDSGRGTIYDIIPKNMKHLKPVGRLDINTEGLIIMTNDGTLINRLSHPKGRIERVYSMLINKRLSYNEIQRLKRGIRYENISYRFSDVFFTRITPHGFLYIAKLKEGKNREIRNAMKALGKRIIWLKRISFGPIKLGELKPGQFRFLTKQELDLLNKLN</sequence>
<dbReference type="EC" id="5.4.99.-" evidence="4"/>
<dbReference type="SUPFAM" id="SSF55174">
    <property type="entry name" value="Alpha-L RNA-binding motif"/>
    <property type="match status" value="1"/>
</dbReference>
<dbReference type="PANTHER" id="PTHR47683">
    <property type="entry name" value="PSEUDOURIDINE SYNTHASE FAMILY PROTEIN-RELATED"/>
    <property type="match status" value="1"/>
</dbReference>
<dbReference type="CDD" id="cd00165">
    <property type="entry name" value="S4"/>
    <property type="match status" value="1"/>
</dbReference>
<protein>
    <recommendedName>
        <fullName evidence="4">Pseudouridine synthase</fullName>
        <ecNumber evidence="4">5.4.99.-</ecNumber>
    </recommendedName>
</protein>
<dbReference type="InterPro" id="IPR020103">
    <property type="entry name" value="PsdUridine_synth_cat_dom_sf"/>
</dbReference>
<dbReference type="InterPro" id="IPR000748">
    <property type="entry name" value="PsdUridine_synth_RsuA/RluB/E/F"/>
</dbReference>
<proteinExistence type="inferred from homology"/>
<gene>
    <name evidence="6" type="ORF">DRP44_03760</name>
</gene>
<accession>A0A660SAA2</accession>
<reference evidence="6 7" key="1">
    <citation type="submission" date="2018-06" db="EMBL/GenBank/DDBJ databases">
        <title>Extensive metabolic versatility and redundancy in microbially diverse, dynamic hydrothermal sediments.</title>
        <authorList>
            <person name="Dombrowski N."/>
            <person name="Teske A."/>
            <person name="Baker B.J."/>
        </authorList>
    </citation>
    <scope>NUCLEOTIDE SEQUENCE [LARGE SCALE GENOMIC DNA]</scope>
    <source>
        <strain evidence="6">B35_G9</strain>
    </source>
</reference>
<dbReference type="Pfam" id="PF01479">
    <property type="entry name" value="S4"/>
    <property type="match status" value="1"/>
</dbReference>
<evidence type="ECO:0000256" key="1">
    <source>
        <dbReference type="ARBA" id="ARBA00008348"/>
    </source>
</evidence>
<dbReference type="Pfam" id="PF00849">
    <property type="entry name" value="PseudoU_synth_2"/>
    <property type="match status" value="1"/>
</dbReference>
<name>A0A660SAA2_UNCT6</name>
<dbReference type="Proteomes" id="UP000282321">
    <property type="component" value="Unassembled WGS sequence"/>
</dbReference>
<evidence type="ECO:0000256" key="3">
    <source>
        <dbReference type="PROSITE-ProRule" id="PRU00182"/>
    </source>
</evidence>
<dbReference type="GO" id="GO:0003723">
    <property type="term" value="F:RNA binding"/>
    <property type="evidence" value="ECO:0007669"/>
    <property type="project" value="UniProtKB-KW"/>
</dbReference>
<evidence type="ECO:0000313" key="7">
    <source>
        <dbReference type="Proteomes" id="UP000282321"/>
    </source>
</evidence>
<dbReference type="NCBIfam" id="TIGR00093">
    <property type="entry name" value="pseudouridine synthase"/>
    <property type="match status" value="1"/>
</dbReference>
<dbReference type="InterPro" id="IPR042092">
    <property type="entry name" value="PsdUridine_s_RsuA/RluB/E/F_cat"/>
</dbReference>
<comment type="similarity">
    <text evidence="1 4">Belongs to the pseudouridine synthase RsuA family.</text>
</comment>
<dbReference type="Gene3D" id="3.30.70.580">
    <property type="entry name" value="Pseudouridine synthase I, catalytic domain, N-terminal subdomain"/>
    <property type="match status" value="1"/>
</dbReference>
<dbReference type="InterPro" id="IPR002942">
    <property type="entry name" value="S4_RNA-bd"/>
</dbReference>
<dbReference type="InterPro" id="IPR036986">
    <property type="entry name" value="S4_RNA-bd_sf"/>
</dbReference>
<dbReference type="PROSITE" id="PS01149">
    <property type="entry name" value="PSI_RSU"/>
    <property type="match status" value="1"/>
</dbReference>
<dbReference type="Gene3D" id="3.30.70.1560">
    <property type="entry name" value="Alpha-L RNA-binding motif"/>
    <property type="match status" value="1"/>
</dbReference>
<comment type="caution">
    <text evidence="6">The sequence shown here is derived from an EMBL/GenBank/DDBJ whole genome shotgun (WGS) entry which is preliminary data.</text>
</comment>
<organism evidence="6 7">
    <name type="scientific">candidate division TA06 bacterium</name>
    <dbReference type="NCBI Taxonomy" id="2250710"/>
    <lineage>
        <taxon>Bacteria</taxon>
        <taxon>Bacteria division TA06</taxon>
    </lineage>
</organism>
<keyword evidence="3" id="KW-0694">RNA-binding</keyword>
<dbReference type="EMBL" id="QNBC01000038">
    <property type="protein sequence ID" value="RKX66595.1"/>
    <property type="molecule type" value="Genomic_DNA"/>
</dbReference>
<dbReference type="AlphaFoldDB" id="A0A660SAA2"/>
<evidence type="ECO:0000313" key="6">
    <source>
        <dbReference type="EMBL" id="RKX66595.1"/>
    </source>
</evidence>
<dbReference type="InterPro" id="IPR006145">
    <property type="entry name" value="PsdUridine_synth_RsuA/RluA"/>
</dbReference>
<dbReference type="GO" id="GO:0120159">
    <property type="term" value="F:rRNA pseudouridine synthase activity"/>
    <property type="evidence" value="ECO:0007669"/>
    <property type="project" value="UniProtKB-ARBA"/>
</dbReference>
<dbReference type="Gene3D" id="3.10.290.10">
    <property type="entry name" value="RNA-binding S4 domain"/>
    <property type="match status" value="1"/>
</dbReference>
<dbReference type="InterPro" id="IPR018496">
    <property type="entry name" value="PsdUridine_synth_RsuA/RluB_CS"/>
</dbReference>